<dbReference type="Gene3D" id="3.30.465.10">
    <property type="match status" value="1"/>
</dbReference>
<dbReference type="Pfam" id="PF00941">
    <property type="entry name" value="FAD_binding_5"/>
    <property type="match status" value="1"/>
</dbReference>
<accession>A0AA42DJG0</accession>
<keyword evidence="1" id="KW-0285">Flavoprotein</keyword>
<organism evidence="4 5">
    <name type="scientific">Holtiella tumoricola</name>
    <dbReference type="NCBI Taxonomy" id="3018743"/>
    <lineage>
        <taxon>Bacteria</taxon>
        <taxon>Bacillati</taxon>
        <taxon>Bacillota</taxon>
        <taxon>Clostridia</taxon>
        <taxon>Lachnospirales</taxon>
        <taxon>Cellulosilyticaceae</taxon>
        <taxon>Holtiella</taxon>
    </lineage>
</organism>
<dbReference type="InterPro" id="IPR002346">
    <property type="entry name" value="Mopterin_DH_FAD-bd"/>
</dbReference>
<evidence type="ECO:0000313" key="5">
    <source>
        <dbReference type="Proteomes" id="UP001169242"/>
    </source>
</evidence>
<dbReference type="AlphaFoldDB" id="A0AA42DJG0"/>
<dbReference type="Pfam" id="PF03450">
    <property type="entry name" value="CO_deh_flav_C"/>
    <property type="match status" value="1"/>
</dbReference>
<dbReference type="SUPFAM" id="SSF56176">
    <property type="entry name" value="FAD-binding/transporter-associated domain-like"/>
    <property type="match status" value="1"/>
</dbReference>
<evidence type="ECO:0000256" key="1">
    <source>
        <dbReference type="ARBA" id="ARBA00022630"/>
    </source>
</evidence>
<gene>
    <name evidence="4" type="ORF">PBV87_01125</name>
</gene>
<dbReference type="InterPro" id="IPR036683">
    <property type="entry name" value="CO_DH_flav_C_dom_sf"/>
</dbReference>
<dbReference type="Gene3D" id="3.30.390.50">
    <property type="entry name" value="CO dehydrogenase flavoprotein, C-terminal domain"/>
    <property type="match status" value="1"/>
</dbReference>
<dbReference type="PROSITE" id="PS51387">
    <property type="entry name" value="FAD_PCMH"/>
    <property type="match status" value="1"/>
</dbReference>
<evidence type="ECO:0000313" key="4">
    <source>
        <dbReference type="EMBL" id="MDA3730116.1"/>
    </source>
</evidence>
<dbReference type="EMBL" id="JAQIFT010000007">
    <property type="protein sequence ID" value="MDA3730116.1"/>
    <property type="molecule type" value="Genomic_DNA"/>
</dbReference>
<dbReference type="RefSeq" id="WP_271010843.1">
    <property type="nucleotide sequence ID" value="NZ_JAQIFT010000007.1"/>
</dbReference>
<keyword evidence="5" id="KW-1185">Reference proteome</keyword>
<protein>
    <submittedName>
        <fullName evidence="4">FAD binding domain-containing protein</fullName>
    </submittedName>
</protein>
<comment type="caution">
    <text evidence="4">The sequence shown here is derived from an EMBL/GenBank/DDBJ whole genome shotgun (WGS) entry which is preliminary data.</text>
</comment>
<dbReference type="PANTHER" id="PTHR42659:SF9">
    <property type="entry name" value="XANTHINE DEHYDROGENASE FAD-BINDING SUBUNIT XDHB-RELATED"/>
    <property type="match status" value="1"/>
</dbReference>
<sequence length="262" mass="28742">MITINQYLLATSLEEAYETLVANKKNVILGGMLWLKMGKQAVHTAIDLSKLGLDQITETDEYIEIGCMTSLRQVETSRLLQEHFDGIVANCVKDIVGTQFRNVATIGGSVFGRFGFSDVLTALLALDTYVELYKGGVMPLEDFVNAKRNKDILVKVMIRKSDSKASYHTQRNSATDFPVLAVAVSQADEGVKISVGARPHKAKRAYEAEALLQGGLTESTIEAAAQKVVEELDFGTNLRAGEAYRKQLAQALVKRAIDEIRA</sequence>
<evidence type="ECO:0000259" key="3">
    <source>
        <dbReference type="PROSITE" id="PS51387"/>
    </source>
</evidence>
<dbReference type="InterPro" id="IPR016169">
    <property type="entry name" value="FAD-bd_PCMH_sub2"/>
</dbReference>
<dbReference type="InterPro" id="IPR036318">
    <property type="entry name" value="FAD-bd_PCMH-like_sf"/>
</dbReference>
<dbReference type="SUPFAM" id="SSF55447">
    <property type="entry name" value="CO dehydrogenase flavoprotein C-terminal domain-like"/>
    <property type="match status" value="1"/>
</dbReference>
<dbReference type="Proteomes" id="UP001169242">
    <property type="component" value="Unassembled WGS sequence"/>
</dbReference>
<keyword evidence="2" id="KW-0560">Oxidoreductase</keyword>
<dbReference type="InterPro" id="IPR051312">
    <property type="entry name" value="Diverse_Substr_Oxidored"/>
</dbReference>
<proteinExistence type="predicted"/>
<evidence type="ECO:0000256" key="2">
    <source>
        <dbReference type="ARBA" id="ARBA00023002"/>
    </source>
</evidence>
<dbReference type="PANTHER" id="PTHR42659">
    <property type="entry name" value="XANTHINE DEHYDROGENASE SUBUNIT C-RELATED"/>
    <property type="match status" value="1"/>
</dbReference>
<feature type="domain" description="FAD-binding PCMH-type" evidence="3">
    <location>
        <begin position="1"/>
        <end position="163"/>
    </location>
</feature>
<dbReference type="GO" id="GO:0071949">
    <property type="term" value="F:FAD binding"/>
    <property type="evidence" value="ECO:0007669"/>
    <property type="project" value="InterPro"/>
</dbReference>
<name>A0AA42DJG0_9FIRM</name>
<dbReference type="InterPro" id="IPR005107">
    <property type="entry name" value="CO_DH_flav_C"/>
</dbReference>
<dbReference type="InterPro" id="IPR016166">
    <property type="entry name" value="FAD-bd_PCMH"/>
</dbReference>
<dbReference type="SMART" id="SM01092">
    <property type="entry name" value="CO_deh_flav_C"/>
    <property type="match status" value="1"/>
</dbReference>
<reference evidence="4" key="1">
    <citation type="journal article" date="2023" name="Int. J. Syst. Evol. Microbiol.">
        <title>&lt;i&gt;Holtiella tumoricola&lt;/i&gt; gen. nov. sp. nov., isolated from a human clinical sample.</title>
        <authorList>
            <person name="Allen-Vercoe E."/>
            <person name="Daigneault M.C."/>
            <person name="Vancuren S.J."/>
            <person name="Cochrane K."/>
            <person name="O'Neal L.L."/>
            <person name="Sankaranarayanan K."/>
            <person name="Lawson P.A."/>
        </authorList>
    </citation>
    <scope>NUCLEOTIDE SEQUENCE</scope>
    <source>
        <strain evidence="4">CC70A</strain>
    </source>
</reference>
<dbReference type="GO" id="GO:0016491">
    <property type="term" value="F:oxidoreductase activity"/>
    <property type="evidence" value="ECO:0007669"/>
    <property type="project" value="UniProtKB-KW"/>
</dbReference>